<comment type="caution">
    <text evidence="2">The sequence shown here is derived from an EMBL/GenBank/DDBJ whole genome shotgun (WGS) entry which is preliminary data.</text>
</comment>
<dbReference type="EMBL" id="PIQA01000006">
    <property type="protein sequence ID" value="RUO64272.1"/>
    <property type="molecule type" value="Genomic_DNA"/>
</dbReference>
<sequence length="93" mass="10388">MSDLSVQKRRDIMQDIEDGLASGELSMGDAVKAIRTRLYDMSQTHYARFMGISDKTLRDIEKGNTDPRLSIITKLLESGGLRLCAKVIRVTVS</sequence>
<dbReference type="Gene3D" id="1.10.260.40">
    <property type="entry name" value="lambda repressor-like DNA-binding domains"/>
    <property type="match status" value="1"/>
</dbReference>
<keyword evidence="2" id="KW-0238">DNA-binding</keyword>
<proteinExistence type="predicted"/>
<gene>
    <name evidence="2" type="ORF">CWI73_08935</name>
</gene>
<dbReference type="RefSeq" id="WP_126752453.1">
    <property type="nucleotide sequence ID" value="NZ_JBHUMT010000015.1"/>
</dbReference>
<dbReference type="PROSITE" id="PS50943">
    <property type="entry name" value="HTH_CROC1"/>
    <property type="match status" value="1"/>
</dbReference>
<organism evidence="2 3">
    <name type="scientific">Idiomarina piscisalsi</name>
    <dbReference type="NCBI Taxonomy" id="1096243"/>
    <lineage>
        <taxon>Bacteria</taxon>
        <taxon>Pseudomonadati</taxon>
        <taxon>Pseudomonadota</taxon>
        <taxon>Gammaproteobacteria</taxon>
        <taxon>Alteromonadales</taxon>
        <taxon>Idiomarinaceae</taxon>
        <taxon>Idiomarina</taxon>
    </lineage>
</organism>
<name>A0A432YRS6_9GAMM</name>
<protein>
    <submittedName>
        <fullName evidence="2">DNA-binding protein</fullName>
    </submittedName>
</protein>
<feature type="domain" description="HTH cro/C1-type" evidence="1">
    <location>
        <begin position="31"/>
        <end position="77"/>
    </location>
</feature>
<dbReference type="CDD" id="cd00093">
    <property type="entry name" value="HTH_XRE"/>
    <property type="match status" value="1"/>
</dbReference>
<accession>A0A432YRS6</accession>
<dbReference type="GO" id="GO:0003677">
    <property type="term" value="F:DNA binding"/>
    <property type="evidence" value="ECO:0007669"/>
    <property type="project" value="UniProtKB-KW"/>
</dbReference>
<dbReference type="Proteomes" id="UP000288361">
    <property type="component" value="Unassembled WGS sequence"/>
</dbReference>
<evidence type="ECO:0000313" key="3">
    <source>
        <dbReference type="Proteomes" id="UP000288361"/>
    </source>
</evidence>
<dbReference type="InterPro" id="IPR010982">
    <property type="entry name" value="Lambda_DNA-bd_dom_sf"/>
</dbReference>
<evidence type="ECO:0000259" key="1">
    <source>
        <dbReference type="PROSITE" id="PS50943"/>
    </source>
</evidence>
<evidence type="ECO:0000313" key="2">
    <source>
        <dbReference type="EMBL" id="RUO64272.1"/>
    </source>
</evidence>
<dbReference type="SUPFAM" id="SSF47413">
    <property type="entry name" value="lambda repressor-like DNA-binding domains"/>
    <property type="match status" value="1"/>
</dbReference>
<dbReference type="InterPro" id="IPR001387">
    <property type="entry name" value="Cro/C1-type_HTH"/>
</dbReference>
<dbReference type="AlphaFoldDB" id="A0A432YRS6"/>
<reference evidence="2 3" key="1">
    <citation type="journal article" date="2011" name="Front. Microbiol.">
        <title>Genomic signatures of strain selection and enhancement in Bacillus atrophaeus var. globigii, a historical biowarfare simulant.</title>
        <authorList>
            <person name="Gibbons H.S."/>
            <person name="Broomall S.M."/>
            <person name="McNew L.A."/>
            <person name="Daligault H."/>
            <person name="Chapman C."/>
            <person name="Bruce D."/>
            <person name="Karavis M."/>
            <person name="Krepps M."/>
            <person name="McGregor P.A."/>
            <person name="Hong C."/>
            <person name="Park K.H."/>
            <person name="Akmal A."/>
            <person name="Feldman A."/>
            <person name="Lin J.S."/>
            <person name="Chang W.E."/>
            <person name="Higgs B.W."/>
            <person name="Demirev P."/>
            <person name="Lindquist J."/>
            <person name="Liem A."/>
            <person name="Fochler E."/>
            <person name="Read T.D."/>
            <person name="Tapia R."/>
            <person name="Johnson S."/>
            <person name="Bishop-Lilly K.A."/>
            <person name="Detter C."/>
            <person name="Han C."/>
            <person name="Sozhamannan S."/>
            <person name="Rosenzweig C.N."/>
            <person name="Skowronski E.W."/>
        </authorList>
    </citation>
    <scope>NUCLEOTIDE SEQUENCE [LARGE SCALE GENOMIC DNA]</scope>
    <source>
        <strain evidence="2 3">TPS4-2</strain>
    </source>
</reference>
<dbReference type="Pfam" id="PF01381">
    <property type="entry name" value="HTH_3"/>
    <property type="match status" value="1"/>
</dbReference>